<name>A0A8C0E2I0_BALMU</name>
<protein>
    <submittedName>
        <fullName evidence="4">Uncharacterized protein</fullName>
    </submittedName>
</protein>
<dbReference type="GeneTree" id="ENSGT00940000163910"/>
<dbReference type="PANTHER" id="PTHR12398:SF8">
    <property type="entry name" value="RIKEN CDNA 2810408A11 GENE"/>
    <property type="match status" value="1"/>
</dbReference>
<dbReference type="GO" id="GO:0004864">
    <property type="term" value="F:protein phosphatase inhibitor activity"/>
    <property type="evidence" value="ECO:0007669"/>
    <property type="project" value="UniProtKB-KW"/>
</dbReference>
<evidence type="ECO:0000256" key="2">
    <source>
        <dbReference type="ARBA" id="ARBA00023272"/>
    </source>
</evidence>
<feature type="region of interest" description="Disordered" evidence="3">
    <location>
        <begin position="204"/>
        <end position="228"/>
    </location>
</feature>
<dbReference type="GO" id="GO:0009966">
    <property type="term" value="P:regulation of signal transduction"/>
    <property type="evidence" value="ECO:0007669"/>
    <property type="project" value="InterPro"/>
</dbReference>
<comment type="similarity">
    <text evidence="1">Belongs to the protein phosphatase inhibitor 2 family.</text>
</comment>
<evidence type="ECO:0000256" key="1">
    <source>
        <dbReference type="ARBA" id="ARBA00005472"/>
    </source>
</evidence>
<dbReference type="PANTHER" id="PTHR12398">
    <property type="entry name" value="PROTEIN PHOSPHATASE INHIBITOR"/>
    <property type="match status" value="1"/>
</dbReference>
<organism evidence="4">
    <name type="scientific">Balaenoptera musculus</name>
    <name type="common">Blue whale</name>
    <dbReference type="NCBI Taxonomy" id="9771"/>
    <lineage>
        <taxon>Eukaryota</taxon>
        <taxon>Metazoa</taxon>
        <taxon>Chordata</taxon>
        <taxon>Craniata</taxon>
        <taxon>Vertebrata</taxon>
        <taxon>Euteleostomi</taxon>
        <taxon>Mammalia</taxon>
        <taxon>Eutheria</taxon>
        <taxon>Laurasiatheria</taxon>
        <taxon>Artiodactyla</taxon>
        <taxon>Whippomorpha</taxon>
        <taxon>Cetacea</taxon>
        <taxon>Mysticeti</taxon>
        <taxon>Balaenopteridae</taxon>
        <taxon>Balaenoptera</taxon>
    </lineage>
</organism>
<accession>A0A8C0E2I0</accession>
<feature type="region of interest" description="Disordered" evidence="3">
    <location>
        <begin position="8"/>
        <end position="30"/>
    </location>
</feature>
<dbReference type="AlphaFoldDB" id="A0A8C0E2I0"/>
<evidence type="ECO:0000256" key="3">
    <source>
        <dbReference type="SAM" id="MobiDB-lite"/>
    </source>
</evidence>
<dbReference type="Ensembl" id="ENSBMST00010033278.1">
    <property type="protein sequence ID" value="ENSBMSP00010030244.1"/>
    <property type="gene ID" value="ENSBMSG00010021881.1"/>
</dbReference>
<feature type="region of interest" description="Disordered" evidence="3">
    <location>
        <begin position="100"/>
        <end position="148"/>
    </location>
</feature>
<feature type="compositionally biased region" description="Low complexity" evidence="3">
    <location>
        <begin position="117"/>
        <end position="132"/>
    </location>
</feature>
<dbReference type="Pfam" id="PF04979">
    <property type="entry name" value="IPP-2"/>
    <property type="match status" value="1"/>
</dbReference>
<proteinExistence type="inferred from homology"/>
<reference evidence="4" key="1">
    <citation type="submission" date="2023-09" db="UniProtKB">
        <authorList>
            <consortium name="Ensembl"/>
        </authorList>
    </citation>
    <scope>IDENTIFICATION</scope>
</reference>
<dbReference type="InterPro" id="IPR007062">
    <property type="entry name" value="PPI-2"/>
</dbReference>
<evidence type="ECO:0000313" key="4">
    <source>
        <dbReference type="Ensembl" id="ENSBMSP00010030244.1"/>
    </source>
</evidence>
<sequence>LNQLCLRAPPNGRYYNSDQDSPRPKWGSQPAWPHLPPAPIVLSLPCPQLVSLPFRFATMDNFCPKVFLYSDNRSSGSSDNFSKTQSSDFEKRRKAHYNEGKFLKAPKNLPLDNNKNSSVGSVSMSSGSRGVMLASEPRPVERGGARGLTGGVKDEALLADREVVLEASPALRNQSPASSTTVVLEKEIDLRRKEYCSKGRYLRCSPHPELEEDTEDEQQTSESWAGSAWERGDETLQLQWTQEEEARQWKL</sequence>
<feature type="compositionally biased region" description="Acidic residues" evidence="3">
    <location>
        <begin position="210"/>
        <end position="219"/>
    </location>
</feature>
<keyword evidence="2" id="KW-0650">Protein phosphatase inhibitor</keyword>